<reference evidence="1" key="1">
    <citation type="journal article" date="2023" name="Plant J.">
        <title>Genome sequences and population genomics provide insights into the demographic history, inbreeding, and mutation load of two 'living fossil' tree species of Dipteronia.</title>
        <authorList>
            <person name="Feng Y."/>
            <person name="Comes H.P."/>
            <person name="Chen J."/>
            <person name="Zhu S."/>
            <person name="Lu R."/>
            <person name="Zhang X."/>
            <person name="Li P."/>
            <person name="Qiu J."/>
            <person name="Olsen K.M."/>
            <person name="Qiu Y."/>
        </authorList>
    </citation>
    <scope>NUCLEOTIDE SEQUENCE</scope>
    <source>
        <strain evidence="1">NBL</strain>
    </source>
</reference>
<protein>
    <submittedName>
        <fullName evidence="1">Uncharacterized protein</fullName>
    </submittedName>
</protein>
<comment type="caution">
    <text evidence="1">The sequence shown here is derived from an EMBL/GenBank/DDBJ whole genome shotgun (WGS) entry which is preliminary data.</text>
</comment>
<dbReference type="EMBL" id="JANJYJ010000001">
    <property type="protein sequence ID" value="KAK3230342.1"/>
    <property type="molecule type" value="Genomic_DNA"/>
</dbReference>
<gene>
    <name evidence="1" type="ORF">Dsin_002223</name>
</gene>
<keyword evidence="2" id="KW-1185">Reference proteome</keyword>
<name>A0AAE0B5Q4_9ROSI</name>
<organism evidence="1 2">
    <name type="scientific">Dipteronia sinensis</name>
    <dbReference type="NCBI Taxonomy" id="43782"/>
    <lineage>
        <taxon>Eukaryota</taxon>
        <taxon>Viridiplantae</taxon>
        <taxon>Streptophyta</taxon>
        <taxon>Embryophyta</taxon>
        <taxon>Tracheophyta</taxon>
        <taxon>Spermatophyta</taxon>
        <taxon>Magnoliopsida</taxon>
        <taxon>eudicotyledons</taxon>
        <taxon>Gunneridae</taxon>
        <taxon>Pentapetalae</taxon>
        <taxon>rosids</taxon>
        <taxon>malvids</taxon>
        <taxon>Sapindales</taxon>
        <taxon>Sapindaceae</taxon>
        <taxon>Hippocastanoideae</taxon>
        <taxon>Acereae</taxon>
        <taxon>Dipteronia</taxon>
    </lineage>
</organism>
<proteinExistence type="predicted"/>
<accession>A0AAE0B5Q4</accession>
<sequence>MREIGEKMGYRVEKGKSNGVVGLGKLWRMMLLVEILEIAPKMLVVELNVAGGGGVTVLEVLGWSLRSFIGRICRWGFKILCSIHGIKLIWM</sequence>
<dbReference type="AlphaFoldDB" id="A0AAE0B5Q4"/>
<dbReference type="Proteomes" id="UP001281410">
    <property type="component" value="Unassembled WGS sequence"/>
</dbReference>
<evidence type="ECO:0000313" key="2">
    <source>
        <dbReference type="Proteomes" id="UP001281410"/>
    </source>
</evidence>
<evidence type="ECO:0000313" key="1">
    <source>
        <dbReference type="EMBL" id="KAK3230342.1"/>
    </source>
</evidence>
<dbReference type="Gene3D" id="3.30.310.80">
    <property type="entry name" value="Kinase associated domain 1, KA1"/>
    <property type="match status" value="1"/>
</dbReference>